<feature type="transmembrane region" description="Helical" evidence="7">
    <location>
        <begin position="235"/>
        <end position="259"/>
    </location>
</feature>
<dbReference type="PROSITE" id="PS50928">
    <property type="entry name" value="ABC_TM1"/>
    <property type="match status" value="1"/>
</dbReference>
<proteinExistence type="inferred from homology"/>
<dbReference type="EMBL" id="JBBPCC010000028">
    <property type="protein sequence ID" value="MEK8132295.1"/>
    <property type="molecule type" value="Genomic_DNA"/>
</dbReference>
<evidence type="ECO:0000256" key="5">
    <source>
        <dbReference type="ARBA" id="ARBA00022989"/>
    </source>
</evidence>
<dbReference type="CDD" id="cd06261">
    <property type="entry name" value="TM_PBP2"/>
    <property type="match status" value="1"/>
</dbReference>
<protein>
    <submittedName>
        <fullName evidence="10">ABC transporter permease subunit</fullName>
    </submittedName>
</protein>
<dbReference type="Gene3D" id="1.10.3720.10">
    <property type="entry name" value="MetI-like"/>
    <property type="match status" value="1"/>
</dbReference>
<dbReference type="Proteomes" id="UP001469365">
    <property type="component" value="Unassembled WGS sequence"/>
</dbReference>
<accession>A0ABU9DTU7</accession>
<reference evidence="10 11" key="1">
    <citation type="submission" date="2024-04" db="EMBL/GenBank/DDBJ databases">
        <title>draft genome sequnece of Paenibacillus filicis.</title>
        <authorList>
            <person name="Kim D.-U."/>
        </authorList>
    </citation>
    <scope>NUCLEOTIDE SEQUENCE [LARGE SCALE GENOMIC DNA]</scope>
    <source>
        <strain evidence="10 11">KACC14197</strain>
    </source>
</reference>
<organism evidence="10 11">
    <name type="scientific">Paenibacillus filicis</name>
    <dbReference type="NCBI Taxonomy" id="669464"/>
    <lineage>
        <taxon>Bacteria</taxon>
        <taxon>Bacillati</taxon>
        <taxon>Bacillota</taxon>
        <taxon>Bacilli</taxon>
        <taxon>Bacillales</taxon>
        <taxon>Paenibacillaceae</taxon>
        <taxon>Paenibacillus</taxon>
    </lineage>
</organism>
<keyword evidence="6 7" id="KW-0472">Membrane</keyword>
<feature type="transmembrane region" description="Helical" evidence="7">
    <location>
        <begin position="294"/>
        <end position="315"/>
    </location>
</feature>
<feature type="transmembrane region" description="Helical" evidence="7">
    <location>
        <begin position="100"/>
        <end position="126"/>
    </location>
</feature>
<dbReference type="InterPro" id="IPR000515">
    <property type="entry name" value="MetI-like"/>
</dbReference>
<comment type="caution">
    <text evidence="10">The sequence shown here is derived from an EMBL/GenBank/DDBJ whole genome shotgun (WGS) entry which is preliminary data.</text>
</comment>
<feature type="transmembrane region" description="Helical" evidence="7">
    <location>
        <begin position="147"/>
        <end position="177"/>
    </location>
</feature>
<evidence type="ECO:0000256" key="1">
    <source>
        <dbReference type="ARBA" id="ARBA00004651"/>
    </source>
</evidence>
<keyword evidence="4 7" id="KW-0812">Transmembrane</keyword>
<sequence>MKTQERIMGSDGAMAGQPTGQMAEATARRTRSYSRFRRNMPLLLMFTPVIVFFIMFRYVPMLGNIIAFKHYNLIQGIWGSPWAGLDYFRMMFSNPQSMAIIRNTLVLSLLKIVIGFPFPILIAVMLNEVRKAWFKRSVQTLLYLPHFFSWVIVGGIAVTMFGSQAGVVNTIITYFGGEPVNFLYQTNSWLAIFFGSGIWKEAGFSAIIYLAAISSIDPSLYEAASIDGASKIKQIGYVTLPGIMPVMTLMLIIAMGNVMEVGFDQVYNLQNAVVSDVSSVISTYIYTVGIQGGMYSMTTAMGLFEAVIGLVLVIGANRLAKLFDQALW</sequence>
<dbReference type="InterPro" id="IPR035906">
    <property type="entry name" value="MetI-like_sf"/>
</dbReference>
<comment type="similarity">
    <text evidence="7">Belongs to the binding-protein-dependent transport system permease family.</text>
</comment>
<evidence type="ECO:0000256" key="2">
    <source>
        <dbReference type="ARBA" id="ARBA00022448"/>
    </source>
</evidence>
<evidence type="ECO:0000259" key="9">
    <source>
        <dbReference type="PROSITE" id="PS50928"/>
    </source>
</evidence>
<gene>
    <name evidence="10" type="ORF">WMW72_30790</name>
</gene>
<evidence type="ECO:0000256" key="8">
    <source>
        <dbReference type="SAM" id="MobiDB-lite"/>
    </source>
</evidence>
<evidence type="ECO:0000256" key="6">
    <source>
        <dbReference type="ARBA" id="ARBA00023136"/>
    </source>
</evidence>
<evidence type="ECO:0000313" key="10">
    <source>
        <dbReference type="EMBL" id="MEK8132295.1"/>
    </source>
</evidence>
<evidence type="ECO:0000313" key="11">
    <source>
        <dbReference type="Proteomes" id="UP001469365"/>
    </source>
</evidence>
<feature type="region of interest" description="Disordered" evidence="8">
    <location>
        <begin position="1"/>
        <end position="21"/>
    </location>
</feature>
<dbReference type="PANTHER" id="PTHR43227">
    <property type="entry name" value="BLL4140 PROTEIN"/>
    <property type="match status" value="1"/>
</dbReference>
<dbReference type="SUPFAM" id="SSF161098">
    <property type="entry name" value="MetI-like"/>
    <property type="match status" value="1"/>
</dbReference>
<dbReference type="InterPro" id="IPR050809">
    <property type="entry name" value="UgpAE/MalFG_permease"/>
</dbReference>
<evidence type="ECO:0000256" key="4">
    <source>
        <dbReference type="ARBA" id="ARBA00022692"/>
    </source>
</evidence>
<keyword evidence="11" id="KW-1185">Reference proteome</keyword>
<keyword evidence="3" id="KW-1003">Cell membrane</keyword>
<dbReference type="Pfam" id="PF00528">
    <property type="entry name" value="BPD_transp_1"/>
    <property type="match status" value="1"/>
</dbReference>
<keyword evidence="5 7" id="KW-1133">Transmembrane helix</keyword>
<dbReference type="PANTHER" id="PTHR43227:SF11">
    <property type="entry name" value="BLL4140 PROTEIN"/>
    <property type="match status" value="1"/>
</dbReference>
<feature type="transmembrane region" description="Helical" evidence="7">
    <location>
        <begin position="189"/>
        <end position="214"/>
    </location>
</feature>
<evidence type="ECO:0000256" key="7">
    <source>
        <dbReference type="RuleBase" id="RU363032"/>
    </source>
</evidence>
<comment type="subcellular location">
    <subcellularLocation>
        <location evidence="1 7">Cell membrane</location>
        <topology evidence="1 7">Multi-pass membrane protein</topology>
    </subcellularLocation>
</comment>
<evidence type="ECO:0000256" key="3">
    <source>
        <dbReference type="ARBA" id="ARBA00022475"/>
    </source>
</evidence>
<feature type="domain" description="ABC transmembrane type-1" evidence="9">
    <location>
        <begin position="101"/>
        <end position="316"/>
    </location>
</feature>
<feature type="transmembrane region" description="Helical" evidence="7">
    <location>
        <begin position="39"/>
        <end position="59"/>
    </location>
</feature>
<name>A0ABU9DTU7_9BACL</name>
<keyword evidence="2 7" id="KW-0813">Transport</keyword>